<feature type="domain" description="HTH luxR-type" evidence="1">
    <location>
        <begin position="681"/>
        <end position="746"/>
    </location>
</feature>
<dbReference type="PANTHER" id="PTHR47691">
    <property type="entry name" value="REGULATOR-RELATED"/>
    <property type="match status" value="1"/>
</dbReference>
<keyword evidence="3" id="KW-1185">Reference proteome</keyword>
<dbReference type="PRINTS" id="PR00364">
    <property type="entry name" value="DISEASERSIST"/>
</dbReference>
<gene>
    <name evidence="2" type="ORF">SGFS_018380</name>
</gene>
<organism evidence="2 3">
    <name type="scientific">Streptomyces graminofaciens</name>
    <dbReference type="NCBI Taxonomy" id="68212"/>
    <lineage>
        <taxon>Bacteria</taxon>
        <taxon>Bacillati</taxon>
        <taxon>Actinomycetota</taxon>
        <taxon>Actinomycetes</taxon>
        <taxon>Kitasatosporales</taxon>
        <taxon>Streptomycetaceae</taxon>
        <taxon>Streptomyces</taxon>
    </lineage>
</organism>
<dbReference type="RefSeq" id="WP_286249204.1">
    <property type="nucleotide sequence ID" value="NZ_AP018448.1"/>
</dbReference>
<accession>A0ABN5VBA9</accession>
<dbReference type="InterPro" id="IPR058852">
    <property type="entry name" value="HTH_77"/>
</dbReference>
<sequence length="750" mass="81104">MPAALTTFVGRGRNLAEVRSRLGTARLLTLTGVGGVGKTRLALEVAAASATDFADGVWLVDLAPVRDPSLAANAVASALGVPDLGTRPVIDQLAAFLAYRAPLIVLDNCEHLADACAELAHALLSASSGLRILTTSRTALGIYGEHVFAVPPLAPNDAVELLRDRATAVRPEFEVTDGNRAQVLRLCDDLDGLPLAIELAAARLRTLTVEETIIRLEDRFGLLASGSRVARPHQRTLRALIDWSHELCTPAEQLLWHRLSVFADDFGLDAAEDVCAGDGIDRDEVLDLLDRLVVQSIVLACEREGLPRYRLLSTIRQYGRERLAESGEEKLIRQRHHTFYLALAERIADGWHGPGQLKSLARLRAEHANLRAALNQGGDPQAALALASALRYLWGEGGFLGEGRRWLDQALAAAPEPGPARARALWVAAWVATLQRDHATAYRWVDEAAELGERLDDRVVCAHIQSLRGTLALFSGRLQEAVSLLEEAAAAHTETGEGIGAVYALIQMATAQSHLGDPRTTQTCRQALVLAEAHGERLAHAHALWTLGYDAWIRGDLTEAMDLLRTALEKEQGFNDYVRVGLMLEQLAWTTAAQGDREEAGRLLGAARALWQDIDTPVSTFGPHMVEQHAWCEEDVVRALGPAAYEKVLAEGGRHRGPDQAIAYALRPRPERVAPALAAATSPAPSPLTPRERDVAALVAKGMSNRQIASALGRSPRTVDGHVENILAKLGFGSRARIASWWTGNQAPTA</sequence>
<dbReference type="InterPro" id="IPR016032">
    <property type="entry name" value="Sig_transdc_resp-reg_C-effctor"/>
</dbReference>
<reference evidence="2 3" key="2">
    <citation type="journal article" date="2023" name="ChemBioChem">
        <title>Acyltransferase Domain Exchange between Two Independent Type I Polyketide Synthases in the Same Producer Strain of Macrolide Antibiotics.</title>
        <authorList>
            <person name="Kudo F."/>
            <person name="Kishikawa K."/>
            <person name="Tsuboi K."/>
            <person name="Kido T."/>
            <person name="Usui T."/>
            <person name="Hashimoto J."/>
            <person name="Shin-Ya K."/>
            <person name="Miyanaga A."/>
            <person name="Eguchi T."/>
        </authorList>
    </citation>
    <scope>NUCLEOTIDE SEQUENCE [LARGE SCALE GENOMIC DNA]</scope>
    <source>
        <strain evidence="2 3">A-8890</strain>
    </source>
</reference>
<dbReference type="SMART" id="SM00421">
    <property type="entry name" value="HTH_LUXR"/>
    <property type="match status" value="1"/>
</dbReference>
<dbReference type="Pfam" id="PF25872">
    <property type="entry name" value="HTH_77"/>
    <property type="match status" value="1"/>
</dbReference>
<dbReference type="Pfam" id="PF00196">
    <property type="entry name" value="GerE"/>
    <property type="match status" value="1"/>
</dbReference>
<dbReference type="EMBL" id="AP018448">
    <property type="protein sequence ID" value="BBC30544.1"/>
    <property type="molecule type" value="Genomic_DNA"/>
</dbReference>
<dbReference type="Proteomes" id="UP001321542">
    <property type="component" value="Chromosome"/>
</dbReference>
<dbReference type="Pfam" id="PF13401">
    <property type="entry name" value="AAA_22"/>
    <property type="match status" value="1"/>
</dbReference>
<evidence type="ECO:0000313" key="3">
    <source>
        <dbReference type="Proteomes" id="UP001321542"/>
    </source>
</evidence>
<dbReference type="Gene3D" id="1.10.10.10">
    <property type="entry name" value="Winged helix-like DNA-binding domain superfamily/Winged helix DNA-binding domain"/>
    <property type="match status" value="1"/>
</dbReference>
<dbReference type="InterPro" id="IPR000792">
    <property type="entry name" value="Tscrpt_reg_LuxR_C"/>
</dbReference>
<protein>
    <submittedName>
        <fullName evidence="2">LuxR family transcriptional regulator</fullName>
    </submittedName>
</protein>
<reference evidence="2 3" key="1">
    <citation type="journal article" date="2010" name="ChemBioChem">
        <title>Cloning and characterization of the biosynthetic gene cluster of 16-membered macrolide antibiotic FD-891: involvement of a dual functional cytochrome P450 monooxygenase catalyzing epoxidation and hydroxylation.</title>
        <authorList>
            <person name="Kudo F."/>
            <person name="Motegi A."/>
            <person name="Mizoue K."/>
            <person name="Eguchi T."/>
        </authorList>
    </citation>
    <scope>NUCLEOTIDE SEQUENCE [LARGE SCALE GENOMIC DNA]</scope>
    <source>
        <strain evidence="2 3">A-8890</strain>
    </source>
</reference>
<evidence type="ECO:0000259" key="1">
    <source>
        <dbReference type="PROSITE" id="PS50043"/>
    </source>
</evidence>
<dbReference type="InterPro" id="IPR011990">
    <property type="entry name" value="TPR-like_helical_dom_sf"/>
</dbReference>
<dbReference type="PROSITE" id="PS00622">
    <property type="entry name" value="HTH_LUXR_1"/>
    <property type="match status" value="1"/>
</dbReference>
<dbReference type="SUPFAM" id="SSF48452">
    <property type="entry name" value="TPR-like"/>
    <property type="match status" value="1"/>
</dbReference>
<dbReference type="SUPFAM" id="SSF52540">
    <property type="entry name" value="P-loop containing nucleoside triphosphate hydrolases"/>
    <property type="match status" value="1"/>
</dbReference>
<dbReference type="SUPFAM" id="SSF46894">
    <property type="entry name" value="C-terminal effector domain of the bipartite response regulators"/>
    <property type="match status" value="1"/>
</dbReference>
<dbReference type="InterPro" id="IPR036388">
    <property type="entry name" value="WH-like_DNA-bd_sf"/>
</dbReference>
<dbReference type="CDD" id="cd06170">
    <property type="entry name" value="LuxR_C_like"/>
    <property type="match status" value="1"/>
</dbReference>
<dbReference type="InterPro" id="IPR027417">
    <property type="entry name" value="P-loop_NTPase"/>
</dbReference>
<name>A0ABN5VBA9_9ACTN</name>
<dbReference type="PANTHER" id="PTHR47691:SF3">
    <property type="entry name" value="HTH-TYPE TRANSCRIPTIONAL REGULATOR RV0890C-RELATED"/>
    <property type="match status" value="1"/>
</dbReference>
<evidence type="ECO:0000313" key="2">
    <source>
        <dbReference type="EMBL" id="BBC30544.1"/>
    </source>
</evidence>
<dbReference type="PRINTS" id="PR00038">
    <property type="entry name" value="HTHLUXR"/>
</dbReference>
<dbReference type="InterPro" id="IPR049945">
    <property type="entry name" value="AAA_22"/>
</dbReference>
<dbReference type="PROSITE" id="PS50043">
    <property type="entry name" value="HTH_LUXR_2"/>
    <property type="match status" value="1"/>
</dbReference>
<proteinExistence type="predicted"/>
<dbReference type="Gene3D" id="3.40.50.300">
    <property type="entry name" value="P-loop containing nucleotide triphosphate hydrolases"/>
    <property type="match status" value="1"/>
</dbReference>
<dbReference type="Gene3D" id="1.25.40.10">
    <property type="entry name" value="Tetratricopeptide repeat domain"/>
    <property type="match status" value="1"/>
</dbReference>